<evidence type="ECO:0000256" key="3">
    <source>
        <dbReference type="ARBA" id="ARBA00022750"/>
    </source>
</evidence>
<keyword evidence="4" id="KW-0378">Hydrolase</keyword>
<keyword evidence="6" id="KW-1185">Reference proteome</keyword>
<dbReference type="GO" id="GO:0016485">
    <property type="term" value="P:protein processing"/>
    <property type="evidence" value="ECO:0007669"/>
    <property type="project" value="TreeGrafter"/>
</dbReference>
<comment type="caution">
    <text evidence="5">The sequence shown here is derived from an EMBL/GenBank/DDBJ whole genome shotgun (WGS) entry which is preliminary data.</text>
</comment>
<dbReference type="Gene3D" id="3.40.50.1450">
    <property type="entry name" value="HybD-like"/>
    <property type="match status" value="1"/>
</dbReference>
<dbReference type="OrthoDB" id="9794619at2"/>
<evidence type="ECO:0000256" key="2">
    <source>
        <dbReference type="ARBA" id="ARBA00022670"/>
    </source>
</evidence>
<accession>A0A4R4K1K8</accession>
<dbReference type="PRINTS" id="PR00446">
    <property type="entry name" value="HYDRGNUPTAKE"/>
</dbReference>
<dbReference type="NCBIfam" id="TIGR00072">
    <property type="entry name" value="hydrog_prot"/>
    <property type="match status" value="1"/>
</dbReference>
<proteinExistence type="inferred from homology"/>
<dbReference type="PANTHER" id="PTHR30302">
    <property type="entry name" value="HYDROGENASE 1 MATURATION PROTEASE"/>
    <property type="match status" value="1"/>
</dbReference>
<keyword evidence="2 5" id="KW-0645">Protease</keyword>
<organism evidence="5 6">
    <name type="scientific">Arundinibacter roseus</name>
    <dbReference type="NCBI Taxonomy" id="2070510"/>
    <lineage>
        <taxon>Bacteria</taxon>
        <taxon>Pseudomonadati</taxon>
        <taxon>Bacteroidota</taxon>
        <taxon>Cytophagia</taxon>
        <taxon>Cytophagales</taxon>
        <taxon>Spirosomataceae</taxon>
        <taxon>Arundinibacter</taxon>
    </lineage>
</organism>
<dbReference type="PANTHER" id="PTHR30302:SF1">
    <property type="entry name" value="HYDROGENASE 2 MATURATION PROTEASE"/>
    <property type="match status" value="1"/>
</dbReference>
<dbReference type="RefSeq" id="WP_132121377.1">
    <property type="nucleotide sequence ID" value="NZ_SMJU01000017.1"/>
</dbReference>
<evidence type="ECO:0000313" key="5">
    <source>
        <dbReference type="EMBL" id="TDB60382.1"/>
    </source>
</evidence>
<dbReference type="Proteomes" id="UP000295706">
    <property type="component" value="Unassembled WGS sequence"/>
</dbReference>
<dbReference type="SUPFAM" id="SSF53163">
    <property type="entry name" value="HybD-like"/>
    <property type="match status" value="1"/>
</dbReference>
<protein>
    <submittedName>
        <fullName evidence="5">Hydrogenase maturation protease</fullName>
    </submittedName>
</protein>
<dbReference type="InterPro" id="IPR023430">
    <property type="entry name" value="Pept_HybD-like_dom_sf"/>
</dbReference>
<evidence type="ECO:0000256" key="4">
    <source>
        <dbReference type="ARBA" id="ARBA00022801"/>
    </source>
</evidence>
<comment type="similarity">
    <text evidence="1">Belongs to the peptidase A31 family.</text>
</comment>
<reference evidence="5 6" key="1">
    <citation type="submission" date="2019-02" db="EMBL/GenBank/DDBJ databases">
        <title>Arundinibacter roseus gen. nov., sp. nov., a new member of the family Cytophagaceae.</title>
        <authorList>
            <person name="Szuroczki S."/>
            <person name="Khayer B."/>
            <person name="Sproer C."/>
            <person name="Toumi M."/>
            <person name="Szabo A."/>
            <person name="Felfoldi T."/>
            <person name="Schumann P."/>
            <person name="Toth E."/>
        </authorList>
    </citation>
    <scope>NUCLEOTIDE SEQUENCE [LARGE SCALE GENOMIC DNA]</scope>
    <source>
        <strain evidence="5 6">DMA-k-7a</strain>
    </source>
</reference>
<dbReference type="Pfam" id="PF01750">
    <property type="entry name" value="HycI"/>
    <property type="match status" value="1"/>
</dbReference>
<dbReference type="InterPro" id="IPR000671">
    <property type="entry name" value="Peptidase_A31"/>
</dbReference>
<evidence type="ECO:0000256" key="1">
    <source>
        <dbReference type="ARBA" id="ARBA00006814"/>
    </source>
</evidence>
<gene>
    <name evidence="5" type="ORF">EZE20_20835</name>
</gene>
<dbReference type="GO" id="GO:0008047">
    <property type="term" value="F:enzyme activator activity"/>
    <property type="evidence" value="ECO:0007669"/>
    <property type="project" value="InterPro"/>
</dbReference>
<dbReference type="AlphaFoldDB" id="A0A4R4K1K8"/>
<dbReference type="GO" id="GO:0004190">
    <property type="term" value="F:aspartic-type endopeptidase activity"/>
    <property type="evidence" value="ECO:0007669"/>
    <property type="project" value="UniProtKB-KW"/>
</dbReference>
<keyword evidence="3" id="KW-0064">Aspartyl protease</keyword>
<name>A0A4R4K1K8_9BACT</name>
<sequence>MNQEVITTKRTAIMGFGNPVRSDDGVGCYVIEQLEKKGVASELISLFDMGTGAFEVLFKLLGHQRIIIVDAVVNTNEPIGTLYKVPAQEIESALIDDPMVFLHSIKWDQALSYARKIMRDDYPEDITVYLIAVENTKLEIELSEEVKTAGDTVVQYILQDIA</sequence>
<dbReference type="EMBL" id="SMJU01000017">
    <property type="protein sequence ID" value="TDB60382.1"/>
    <property type="molecule type" value="Genomic_DNA"/>
</dbReference>
<evidence type="ECO:0000313" key="6">
    <source>
        <dbReference type="Proteomes" id="UP000295706"/>
    </source>
</evidence>